<reference evidence="1 2" key="1">
    <citation type="submission" date="2024-04" db="EMBL/GenBank/DDBJ databases">
        <authorList>
            <consortium name="Genoscope - CEA"/>
            <person name="William W."/>
        </authorList>
    </citation>
    <scope>NUCLEOTIDE SEQUENCE [LARGE SCALE GENOMIC DNA]</scope>
</reference>
<dbReference type="AlphaFoldDB" id="A0AAV2H9L4"/>
<proteinExistence type="predicted"/>
<dbReference type="Proteomes" id="UP001497497">
    <property type="component" value="Unassembled WGS sequence"/>
</dbReference>
<keyword evidence="2" id="KW-1185">Reference proteome</keyword>
<protein>
    <submittedName>
        <fullName evidence="1">Uncharacterized protein</fullName>
    </submittedName>
</protein>
<evidence type="ECO:0000313" key="2">
    <source>
        <dbReference type="Proteomes" id="UP001497497"/>
    </source>
</evidence>
<sequence>MTSSSNDKLYKVNKFFQTMKTIMTLHLQQMTAHSLEDYMHMFQPVPTSTNVLEHCGFVVNLCLNNDGSDIDFEPSFDNIEKTLLNMFDEIIKASLAIPRLERRMFPDLQIEPKYLQPV</sequence>
<dbReference type="EMBL" id="CAXITT010000050">
    <property type="protein sequence ID" value="CAL1529514.1"/>
    <property type="molecule type" value="Genomic_DNA"/>
</dbReference>
<evidence type="ECO:0000313" key="1">
    <source>
        <dbReference type="EMBL" id="CAL1529514.1"/>
    </source>
</evidence>
<name>A0AAV2H9L4_LYMST</name>
<organism evidence="1 2">
    <name type="scientific">Lymnaea stagnalis</name>
    <name type="common">Great pond snail</name>
    <name type="synonym">Helix stagnalis</name>
    <dbReference type="NCBI Taxonomy" id="6523"/>
    <lineage>
        <taxon>Eukaryota</taxon>
        <taxon>Metazoa</taxon>
        <taxon>Spiralia</taxon>
        <taxon>Lophotrochozoa</taxon>
        <taxon>Mollusca</taxon>
        <taxon>Gastropoda</taxon>
        <taxon>Heterobranchia</taxon>
        <taxon>Euthyneura</taxon>
        <taxon>Panpulmonata</taxon>
        <taxon>Hygrophila</taxon>
        <taxon>Lymnaeoidea</taxon>
        <taxon>Lymnaeidae</taxon>
        <taxon>Lymnaea</taxon>
    </lineage>
</organism>
<comment type="caution">
    <text evidence="1">The sequence shown here is derived from an EMBL/GenBank/DDBJ whole genome shotgun (WGS) entry which is preliminary data.</text>
</comment>
<feature type="non-terminal residue" evidence="1">
    <location>
        <position position="118"/>
    </location>
</feature>
<accession>A0AAV2H9L4</accession>
<gene>
    <name evidence="1" type="ORF">GSLYS_00003669001</name>
</gene>